<dbReference type="PROSITE" id="PS00622">
    <property type="entry name" value="HTH_LUXR_1"/>
    <property type="match status" value="1"/>
</dbReference>
<dbReference type="PANTHER" id="PTHR48111:SF1">
    <property type="entry name" value="TWO-COMPONENT RESPONSE REGULATOR ORR33"/>
    <property type="match status" value="1"/>
</dbReference>
<dbReference type="InterPro" id="IPR001789">
    <property type="entry name" value="Sig_transdc_resp-reg_receiver"/>
</dbReference>
<evidence type="ECO:0000256" key="4">
    <source>
        <dbReference type="ARBA" id="ARBA00023125"/>
    </source>
</evidence>
<evidence type="ECO:0000313" key="10">
    <source>
        <dbReference type="Proteomes" id="UP001629214"/>
    </source>
</evidence>
<dbReference type="SMART" id="SM00421">
    <property type="entry name" value="HTH_LUXR"/>
    <property type="match status" value="1"/>
</dbReference>
<dbReference type="Pfam" id="PF00072">
    <property type="entry name" value="Response_reg"/>
    <property type="match status" value="1"/>
</dbReference>
<evidence type="ECO:0000313" key="9">
    <source>
        <dbReference type="EMBL" id="MFL9878344.1"/>
    </source>
</evidence>
<dbReference type="SUPFAM" id="SSF52172">
    <property type="entry name" value="CheY-like"/>
    <property type="match status" value="1"/>
</dbReference>
<dbReference type="InterPro" id="IPR016032">
    <property type="entry name" value="Sig_transdc_resp-reg_C-effctor"/>
</dbReference>
<dbReference type="InterPro" id="IPR039420">
    <property type="entry name" value="WalR-like"/>
</dbReference>
<sequence>MMSTTFDRHVVLIVDDKPDNLAMLSDSLDESGHIVLVATDGMSALERLDYITPDLILLDAMMPGIDGFETCKRIKLIKSVNHVPVVFMTGLTETEHVVRGFEVGGIDYVTKPIKPQEVVARIGAHIKTARMMSQARGMLEHAAHAVIVLSGNGLPLWQTSKASLWLEKYFPAGTNTNATHKLPIMLQSWLNESLVRQRQNKGGDIRPLVVTQGDCELRVALSAAGQGHEITLLLEEKNLAADIAAAATSAAMHPALSNDVTTNPLALGCFHLTPRESDVLMWLGKGKTNRDIADILGMSPRTVNKHLEHIFVKLGVETRSAAAVMASGVQQTPRSGSGMLQ</sequence>
<dbReference type="SMART" id="SM00448">
    <property type="entry name" value="REC"/>
    <property type="match status" value="1"/>
</dbReference>
<keyword evidence="10" id="KW-1185">Reference proteome</keyword>
<name>A0ABW8Z5M6_9BURK</name>
<evidence type="ECO:0000259" key="8">
    <source>
        <dbReference type="PROSITE" id="PS50110"/>
    </source>
</evidence>
<accession>A0ABW8Z5M6</accession>
<dbReference type="PRINTS" id="PR00038">
    <property type="entry name" value="HTHLUXR"/>
</dbReference>
<dbReference type="InterPro" id="IPR036388">
    <property type="entry name" value="WH-like_DNA-bd_sf"/>
</dbReference>
<evidence type="ECO:0000256" key="6">
    <source>
        <dbReference type="PROSITE-ProRule" id="PRU00169"/>
    </source>
</evidence>
<feature type="domain" description="HTH luxR-type" evidence="7">
    <location>
        <begin position="265"/>
        <end position="330"/>
    </location>
</feature>
<dbReference type="RefSeq" id="WP_408167216.1">
    <property type="nucleotide sequence ID" value="NZ_JAQQFR010000004.1"/>
</dbReference>
<dbReference type="PROSITE" id="PS50110">
    <property type="entry name" value="RESPONSE_REGULATORY"/>
    <property type="match status" value="1"/>
</dbReference>
<evidence type="ECO:0000256" key="5">
    <source>
        <dbReference type="ARBA" id="ARBA00023163"/>
    </source>
</evidence>
<keyword evidence="5" id="KW-0804">Transcription</keyword>
<dbReference type="CDD" id="cd19920">
    <property type="entry name" value="REC_PA4781-like"/>
    <property type="match status" value="1"/>
</dbReference>
<dbReference type="Gene3D" id="1.10.10.10">
    <property type="entry name" value="Winged helix-like DNA-binding domain superfamily/Winged helix DNA-binding domain"/>
    <property type="match status" value="1"/>
</dbReference>
<dbReference type="Pfam" id="PF00196">
    <property type="entry name" value="GerE"/>
    <property type="match status" value="1"/>
</dbReference>
<keyword evidence="2" id="KW-0902">Two-component regulatory system</keyword>
<dbReference type="SUPFAM" id="SSF46894">
    <property type="entry name" value="C-terminal effector domain of the bipartite response regulators"/>
    <property type="match status" value="1"/>
</dbReference>
<organism evidence="9 10">
    <name type="scientific">Herbaspirillum rhizosphaerae</name>
    <dbReference type="NCBI Taxonomy" id="346179"/>
    <lineage>
        <taxon>Bacteria</taxon>
        <taxon>Pseudomonadati</taxon>
        <taxon>Pseudomonadota</taxon>
        <taxon>Betaproteobacteria</taxon>
        <taxon>Burkholderiales</taxon>
        <taxon>Oxalobacteraceae</taxon>
        <taxon>Herbaspirillum</taxon>
    </lineage>
</organism>
<feature type="domain" description="Response regulatory" evidence="8">
    <location>
        <begin position="10"/>
        <end position="126"/>
    </location>
</feature>
<dbReference type="PROSITE" id="PS50043">
    <property type="entry name" value="HTH_LUXR_2"/>
    <property type="match status" value="1"/>
</dbReference>
<keyword evidence="4" id="KW-0238">DNA-binding</keyword>
<protein>
    <submittedName>
        <fullName evidence="9">Response regulator transcription factor</fullName>
    </submittedName>
</protein>
<evidence type="ECO:0000256" key="2">
    <source>
        <dbReference type="ARBA" id="ARBA00023012"/>
    </source>
</evidence>
<dbReference type="Proteomes" id="UP001629214">
    <property type="component" value="Unassembled WGS sequence"/>
</dbReference>
<dbReference type="InterPro" id="IPR000792">
    <property type="entry name" value="Tscrpt_reg_LuxR_C"/>
</dbReference>
<feature type="modified residue" description="4-aspartylphosphate" evidence="6">
    <location>
        <position position="59"/>
    </location>
</feature>
<proteinExistence type="predicted"/>
<evidence type="ECO:0000256" key="1">
    <source>
        <dbReference type="ARBA" id="ARBA00022553"/>
    </source>
</evidence>
<dbReference type="Gene3D" id="3.40.50.2300">
    <property type="match status" value="1"/>
</dbReference>
<evidence type="ECO:0000259" key="7">
    <source>
        <dbReference type="PROSITE" id="PS50043"/>
    </source>
</evidence>
<dbReference type="CDD" id="cd06170">
    <property type="entry name" value="LuxR_C_like"/>
    <property type="match status" value="1"/>
</dbReference>
<evidence type="ECO:0000256" key="3">
    <source>
        <dbReference type="ARBA" id="ARBA00023015"/>
    </source>
</evidence>
<keyword evidence="1 6" id="KW-0597">Phosphoprotein</keyword>
<gene>
    <name evidence="9" type="ORF">PQR63_08130</name>
</gene>
<dbReference type="InterPro" id="IPR011006">
    <property type="entry name" value="CheY-like_superfamily"/>
</dbReference>
<dbReference type="EMBL" id="JAQQFR010000004">
    <property type="protein sequence ID" value="MFL9878344.1"/>
    <property type="molecule type" value="Genomic_DNA"/>
</dbReference>
<reference evidence="9 10" key="1">
    <citation type="journal article" date="2024" name="Chem. Sci.">
        <title>Discovery of megapolipeptins by genome mining of a Burkholderiales bacteria collection.</title>
        <authorList>
            <person name="Paulo B.S."/>
            <person name="Recchia M.J.J."/>
            <person name="Lee S."/>
            <person name="Fergusson C.H."/>
            <person name="Romanowski S.B."/>
            <person name="Hernandez A."/>
            <person name="Krull N."/>
            <person name="Liu D.Y."/>
            <person name="Cavanagh H."/>
            <person name="Bos A."/>
            <person name="Gray C.A."/>
            <person name="Murphy B.T."/>
            <person name="Linington R.G."/>
            <person name="Eustaquio A.S."/>
        </authorList>
    </citation>
    <scope>NUCLEOTIDE SEQUENCE [LARGE SCALE GENOMIC DNA]</scope>
    <source>
        <strain evidence="9 10">RL21-008-BIB-B</strain>
    </source>
</reference>
<dbReference type="PANTHER" id="PTHR48111">
    <property type="entry name" value="REGULATOR OF RPOS"/>
    <property type="match status" value="1"/>
</dbReference>
<comment type="caution">
    <text evidence="9">The sequence shown here is derived from an EMBL/GenBank/DDBJ whole genome shotgun (WGS) entry which is preliminary data.</text>
</comment>
<keyword evidence="3" id="KW-0805">Transcription regulation</keyword>